<organism evidence="2 3">
    <name type="scientific">Poriferisphaera corsica</name>
    <dbReference type="NCBI Taxonomy" id="2528020"/>
    <lineage>
        <taxon>Bacteria</taxon>
        <taxon>Pseudomonadati</taxon>
        <taxon>Planctomycetota</taxon>
        <taxon>Phycisphaerae</taxon>
        <taxon>Phycisphaerales</taxon>
        <taxon>Phycisphaeraceae</taxon>
        <taxon>Poriferisphaera</taxon>
    </lineage>
</organism>
<name>A0A517YV94_9BACT</name>
<proteinExistence type="predicted"/>
<evidence type="ECO:0000259" key="1">
    <source>
        <dbReference type="Pfam" id="PF00903"/>
    </source>
</evidence>
<dbReference type="Pfam" id="PF00903">
    <property type="entry name" value="Glyoxalase"/>
    <property type="match status" value="1"/>
</dbReference>
<keyword evidence="3" id="KW-1185">Reference proteome</keyword>
<dbReference type="OrthoDB" id="66829at2"/>
<dbReference type="Gene3D" id="3.30.720.120">
    <property type="match status" value="1"/>
</dbReference>
<dbReference type="InterPro" id="IPR029068">
    <property type="entry name" value="Glyas_Bleomycin-R_OHBP_Dase"/>
</dbReference>
<accession>A0A517YV94</accession>
<gene>
    <name evidence="2" type="ORF">KS4_22130</name>
</gene>
<evidence type="ECO:0000313" key="3">
    <source>
        <dbReference type="Proteomes" id="UP000317369"/>
    </source>
</evidence>
<dbReference type="EMBL" id="CP036425">
    <property type="protein sequence ID" value="QDU34151.1"/>
    <property type="molecule type" value="Genomic_DNA"/>
</dbReference>
<dbReference type="RefSeq" id="WP_145077766.1">
    <property type="nucleotide sequence ID" value="NZ_CP036425.1"/>
</dbReference>
<dbReference type="Gene3D" id="3.30.720.110">
    <property type="match status" value="1"/>
</dbReference>
<dbReference type="Proteomes" id="UP000317369">
    <property type="component" value="Chromosome"/>
</dbReference>
<dbReference type="SUPFAM" id="SSF54593">
    <property type="entry name" value="Glyoxalase/Bleomycin resistance protein/Dihydroxybiphenyl dioxygenase"/>
    <property type="match status" value="1"/>
</dbReference>
<dbReference type="KEGG" id="pcor:KS4_22130"/>
<dbReference type="InterPro" id="IPR004360">
    <property type="entry name" value="Glyas_Fos-R_dOase_dom"/>
</dbReference>
<feature type="domain" description="Glyoxalase/fosfomycin resistance/dioxygenase" evidence="1">
    <location>
        <begin position="10"/>
        <end position="118"/>
    </location>
</feature>
<protein>
    <submittedName>
        <fullName evidence="2">Glyoxalase-like domain protein</fullName>
    </submittedName>
</protein>
<reference evidence="2 3" key="1">
    <citation type="submission" date="2019-02" db="EMBL/GenBank/DDBJ databases">
        <title>Deep-cultivation of Planctomycetes and their phenomic and genomic characterization uncovers novel biology.</title>
        <authorList>
            <person name="Wiegand S."/>
            <person name="Jogler M."/>
            <person name="Boedeker C."/>
            <person name="Pinto D."/>
            <person name="Vollmers J."/>
            <person name="Rivas-Marin E."/>
            <person name="Kohn T."/>
            <person name="Peeters S.H."/>
            <person name="Heuer A."/>
            <person name="Rast P."/>
            <person name="Oberbeckmann S."/>
            <person name="Bunk B."/>
            <person name="Jeske O."/>
            <person name="Meyerdierks A."/>
            <person name="Storesund J.E."/>
            <person name="Kallscheuer N."/>
            <person name="Luecker S."/>
            <person name="Lage O.M."/>
            <person name="Pohl T."/>
            <person name="Merkel B.J."/>
            <person name="Hornburger P."/>
            <person name="Mueller R.-W."/>
            <person name="Bruemmer F."/>
            <person name="Labrenz M."/>
            <person name="Spormann A.M."/>
            <person name="Op den Camp H."/>
            <person name="Overmann J."/>
            <person name="Amann R."/>
            <person name="Jetten M.S.M."/>
            <person name="Mascher T."/>
            <person name="Medema M.H."/>
            <person name="Devos D.P."/>
            <person name="Kaster A.-K."/>
            <person name="Ovreas L."/>
            <person name="Rohde M."/>
            <person name="Galperin M.Y."/>
            <person name="Jogler C."/>
        </authorList>
    </citation>
    <scope>NUCLEOTIDE SEQUENCE [LARGE SCALE GENOMIC DNA]</scope>
    <source>
        <strain evidence="2 3">KS4</strain>
    </source>
</reference>
<dbReference type="AlphaFoldDB" id="A0A517YV94"/>
<evidence type="ECO:0000313" key="2">
    <source>
        <dbReference type="EMBL" id="QDU34151.1"/>
    </source>
</evidence>
<sequence length="142" mass="16272">MKPTNVSPCVITDKLNECRKFYTKHFGATITFDCDWLINLTLNTSDRDVTSIQFMSPRSPRQSLFQGNGLAFNIDVPSSDEFHKKLIIQAGLEIVMPLEDHPWGDRGFSVKDPAGIHIYIYHLIEPSDEYKQFFTEPEETTS</sequence>